<comment type="cofactor">
    <cofactor evidence="1">
        <name>[4Fe-4S] cluster</name>
        <dbReference type="ChEBI" id="CHEBI:49883"/>
    </cofactor>
</comment>
<keyword evidence="8" id="KW-0501">Molybdenum cofactor biosynthesis</keyword>
<dbReference type="GO" id="GO:0006777">
    <property type="term" value="P:Mo-molybdopterin cofactor biosynthetic process"/>
    <property type="evidence" value="ECO:0007669"/>
    <property type="project" value="UniProtKB-KW"/>
</dbReference>
<dbReference type="InterPro" id="IPR050105">
    <property type="entry name" value="MoCo_biosynth_MoaA/MoaC"/>
</dbReference>
<dbReference type="InterPro" id="IPR058240">
    <property type="entry name" value="rSAM_sf"/>
</dbReference>
<dbReference type="CDD" id="cd01335">
    <property type="entry name" value="Radical_SAM"/>
    <property type="match status" value="1"/>
</dbReference>
<dbReference type="EMBL" id="JAKKPZ010000005">
    <property type="protein sequence ID" value="KAI1720471.1"/>
    <property type="molecule type" value="Genomic_DNA"/>
</dbReference>
<evidence type="ECO:0000256" key="2">
    <source>
        <dbReference type="ARBA" id="ARBA00005046"/>
    </source>
</evidence>
<evidence type="ECO:0000256" key="3">
    <source>
        <dbReference type="ARBA" id="ARBA00022485"/>
    </source>
</evidence>
<dbReference type="PROSITE" id="PS51918">
    <property type="entry name" value="RADICAL_SAM"/>
    <property type="match status" value="1"/>
</dbReference>
<dbReference type="SUPFAM" id="SSF102114">
    <property type="entry name" value="Radical SAM enzymes"/>
    <property type="match status" value="1"/>
</dbReference>
<evidence type="ECO:0000256" key="4">
    <source>
        <dbReference type="ARBA" id="ARBA00022691"/>
    </source>
</evidence>
<evidence type="ECO:0000256" key="8">
    <source>
        <dbReference type="ARBA" id="ARBA00023150"/>
    </source>
</evidence>
<dbReference type="PANTHER" id="PTHR22960">
    <property type="entry name" value="MOLYBDOPTERIN COFACTOR SYNTHESIS PROTEIN A"/>
    <property type="match status" value="1"/>
</dbReference>
<keyword evidence="11" id="KW-1185">Reference proteome</keyword>
<dbReference type="InterPro" id="IPR007197">
    <property type="entry name" value="rSAM"/>
</dbReference>
<dbReference type="PROSITE" id="PS01305">
    <property type="entry name" value="MOAA_NIFB_PQQE"/>
    <property type="match status" value="1"/>
</dbReference>
<keyword evidence="4" id="KW-0949">S-adenosyl-L-methionine</keyword>
<accession>A0AAD4N9Y0</accession>
<evidence type="ECO:0000256" key="1">
    <source>
        <dbReference type="ARBA" id="ARBA00001966"/>
    </source>
</evidence>
<dbReference type="AlphaFoldDB" id="A0AAD4N9Y0"/>
<protein>
    <submittedName>
        <fullName evidence="10">Radical SAM superfamily domain-containing protein</fullName>
    </submittedName>
</protein>
<dbReference type="GO" id="GO:0061798">
    <property type="term" value="F:GTP 3',8'-cyclase activity"/>
    <property type="evidence" value="ECO:0007669"/>
    <property type="project" value="TreeGrafter"/>
</dbReference>
<dbReference type="SFLD" id="SFLDG01067">
    <property type="entry name" value="SPASM/twitch_domain_containing"/>
    <property type="match status" value="1"/>
</dbReference>
<dbReference type="SFLD" id="SFLDG01386">
    <property type="entry name" value="main_SPASM_domain-containing"/>
    <property type="match status" value="1"/>
</dbReference>
<evidence type="ECO:0000313" key="10">
    <source>
        <dbReference type="EMBL" id="KAI1720471.1"/>
    </source>
</evidence>
<gene>
    <name evidence="10" type="ORF">DdX_04703</name>
</gene>
<dbReference type="InterPro" id="IPR013785">
    <property type="entry name" value="Aldolase_TIM"/>
</dbReference>
<dbReference type="Proteomes" id="UP001201812">
    <property type="component" value="Unassembled WGS sequence"/>
</dbReference>
<sequence>MRFTFQRLFQFSSRNLRESSPLKNVAKAIEHSSPLCDSFGRNHTYLRISLTERCNLRCTYCMPEEGVPLTPHAELLTTSEVIKLAELFAAKGVNKIKLTGGEPTLRSDLVDIVGHISKIEGIKDIGITSNGIVLARKLNALLEAGLNSINVSLDTLDPNKYLLMSRRNGFSKVMELINKAEQMLRNRLKVGF</sequence>
<dbReference type="GO" id="GO:0046872">
    <property type="term" value="F:metal ion binding"/>
    <property type="evidence" value="ECO:0007669"/>
    <property type="project" value="UniProtKB-KW"/>
</dbReference>
<dbReference type="SFLD" id="SFLDS00029">
    <property type="entry name" value="Radical_SAM"/>
    <property type="match status" value="1"/>
</dbReference>
<dbReference type="PANTHER" id="PTHR22960:SF0">
    <property type="entry name" value="MOLYBDENUM COFACTOR BIOSYNTHESIS PROTEIN 1"/>
    <property type="match status" value="1"/>
</dbReference>
<evidence type="ECO:0000256" key="5">
    <source>
        <dbReference type="ARBA" id="ARBA00022723"/>
    </source>
</evidence>
<comment type="caution">
    <text evidence="10">The sequence shown here is derived from an EMBL/GenBank/DDBJ whole genome shotgun (WGS) entry which is preliminary data.</text>
</comment>
<name>A0AAD4N9Y0_9BILA</name>
<evidence type="ECO:0000259" key="9">
    <source>
        <dbReference type="PROSITE" id="PS51918"/>
    </source>
</evidence>
<evidence type="ECO:0000256" key="6">
    <source>
        <dbReference type="ARBA" id="ARBA00023004"/>
    </source>
</evidence>
<evidence type="ECO:0000256" key="7">
    <source>
        <dbReference type="ARBA" id="ARBA00023014"/>
    </source>
</evidence>
<dbReference type="GO" id="GO:0051539">
    <property type="term" value="F:4 iron, 4 sulfur cluster binding"/>
    <property type="evidence" value="ECO:0007669"/>
    <property type="project" value="UniProtKB-KW"/>
</dbReference>
<dbReference type="InterPro" id="IPR000385">
    <property type="entry name" value="MoaA_NifB_PqqE_Fe-S-bd_CS"/>
</dbReference>
<keyword evidence="5" id="KW-0479">Metal-binding</keyword>
<keyword evidence="3" id="KW-0004">4Fe-4S</keyword>
<dbReference type="Pfam" id="PF04055">
    <property type="entry name" value="Radical_SAM"/>
    <property type="match status" value="1"/>
</dbReference>
<evidence type="ECO:0000313" key="11">
    <source>
        <dbReference type="Proteomes" id="UP001201812"/>
    </source>
</evidence>
<organism evidence="10 11">
    <name type="scientific">Ditylenchus destructor</name>
    <dbReference type="NCBI Taxonomy" id="166010"/>
    <lineage>
        <taxon>Eukaryota</taxon>
        <taxon>Metazoa</taxon>
        <taxon>Ecdysozoa</taxon>
        <taxon>Nematoda</taxon>
        <taxon>Chromadorea</taxon>
        <taxon>Rhabditida</taxon>
        <taxon>Tylenchina</taxon>
        <taxon>Tylenchomorpha</taxon>
        <taxon>Sphaerularioidea</taxon>
        <taxon>Anguinidae</taxon>
        <taxon>Anguininae</taxon>
        <taxon>Ditylenchus</taxon>
    </lineage>
</organism>
<proteinExistence type="predicted"/>
<feature type="domain" description="Radical SAM core" evidence="9">
    <location>
        <begin position="38"/>
        <end position="192"/>
    </location>
</feature>
<dbReference type="Gene3D" id="3.20.20.70">
    <property type="entry name" value="Aldolase class I"/>
    <property type="match status" value="1"/>
</dbReference>
<keyword evidence="6" id="KW-0408">Iron</keyword>
<dbReference type="GO" id="GO:0061799">
    <property type="term" value="F:cyclic pyranopterin monophosphate synthase activity"/>
    <property type="evidence" value="ECO:0007669"/>
    <property type="project" value="TreeGrafter"/>
</dbReference>
<keyword evidence="7" id="KW-0411">Iron-sulfur</keyword>
<comment type="pathway">
    <text evidence="2">Cofactor biosynthesis; molybdopterin biosynthesis.</text>
</comment>
<reference evidence="10" key="1">
    <citation type="submission" date="2022-01" db="EMBL/GenBank/DDBJ databases">
        <title>Genome Sequence Resource for Two Populations of Ditylenchus destructor, the Migratory Endoparasitic Phytonematode.</title>
        <authorList>
            <person name="Zhang H."/>
            <person name="Lin R."/>
            <person name="Xie B."/>
        </authorList>
    </citation>
    <scope>NUCLEOTIDE SEQUENCE</scope>
    <source>
        <strain evidence="10">BazhouSP</strain>
    </source>
</reference>